<evidence type="ECO:0000259" key="1">
    <source>
        <dbReference type="Pfam" id="PF19289"/>
    </source>
</evidence>
<feature type="domain" description="Metalloprotease TldD/E C-terminal" evidence="1">
    <location>
        <begin position="60"/>
        <end position="229"/>
    </location>
</feature>
<protein>
    <recommendedName>
        <fullName evidence="1">Metalloprotease TldD/E C-terminal domain-containing protein</fullName>
    </recommendedName>
</protein>
<dbReference type="GO" id="GO:0008237">
    <property type="term" value="F:metallopeptidase activity"/>
    <property type="evidence" value="ECO:0007669"/>
    <property type="project" value="InterPro"/>
</dbReference>
<dbReference type="InterPro" id="IPR047657">
    <property type="entry name" value="PmbA"/>
</dbReference>
<dbReference type="Pfam" id="PF19289">
    <property type="entry name" value="PmbA_TldD_3rd"/>
    <property type="match status" value="1"/>
</dbReference>
<name>A0A350H995_UNCW3</name>
<sequence>MFKHKNSASIMDGGFANVYYDYPDMDEFISKFSQHLDAFNNVIPLEDDSIPVIFWQDPTIMSFFARHLNGELIELKSSYFSSKMNTKFFSDKFSLYDINYDPEHHIANPFDGDGYAREKHILPLIEDGKILTGMYDLRRASIYKRLPTGTSTRPYNKSSEIYPNYLYAKETGVSLNDLKRALFVLITSGGDFQDDGSISLPVQLGYLYEDGEMKGRVQELMLNNTIEKM</sequence>
<accession>A0A350H995</accession>
<dbReference type="InterPro" id="IPR045569">
    <property type="entry name" value="Metalloprtase-TldD/E_C"/>
</dbReference>
<dbReference type="PANTHER" id="PTHR43421">
    <property type="entry name" value="METALLOPROTEASE PMBA"/>
    <property type="match status" value="1"/>
</dbReference>
<proteinExistence type="predicted"/>
<feature type="non-terminal residue" evidence="2">
    <location>
        <position position="229"/>
    </location>
</feature>
<dbReference type="GO" id="GO:0005829">
    <property type="term" value="C:cytosol"/>
    <property type="evidence" value="ECO:0007669"/>
    <property type="project" value="TreeGrafter"/>
</dbReference>
<dbReference type="Proteomes" id="UP000264062">
    <property type="component" value="Unassembled WGS sequence"/>
</dbReference>
<dbReference type="PANTHER" id="PTHR43421:SF1">
    <property type="entry name" value="METALLOPROTEASE PMBA"/>
    <property type="match status" value="1"/>
</dbReference>
<reference evidence="2 3" key="1">
    <citation type="journal article" date="2018" name="Nat. Biotechnol.">
        <title>A standardized bacterial taxonomy based on genome phylogeny substantially revises the tree of life.</title>
        <authorList>
            <person name="Parks D.H."/>
            <person name="Chuvochina M."/>
            <person name="Waite D.W."/>
            <person name="Rinke C."/>
            <person name="Skarshewski A."/>
            <person name="Chaumeil P.A."/>
            <person name="Hugenholtz P."/>
        </authorList>
    </citation>
    <scope>NUCLEOTIDE SEQUENCE [LARGE SCALE GENOMIC DNA]</scope>
    <source>
        <strain evidence="2">UBA9956</strain>
    </source>
</reference>
<evidence type="ECO:0000313" key="3">
    <source>
        <dbReference type="Proteomes" id="UP000264062"/>
    </source>
</evidence>
<dbReference type="GO" id="GO:0006508">
    <property type="term" value="P:proteolysis"/>
    <property type="evidence" value="ECO:0007669"/>
    <property type="project" value="InterPro"/>
</dbReference>
<dbReference type="EMBL" id="DMZY01000086">
    <property type="protein sequence ID" value="HAV92111.1"/>
    <property type="molecule type" value="Genomic_DNA"/>
</dbReference>
<gene>
    <name evidence="2" type="ORF">DCW38_02900</name>
</gene>
<dbReference type="AlphaFoldDB" id="A0A350H995"/>
<dbReference type="InterPro" id="IPR036059">
    <property type="entry name" value="TldD/PmbA_sf"/>
</dbReference>
<comment type="caution">
    <text evidence="2">The sequence shown here is derived from an EMBL/GenBank/DDBJ whole genome shotgun (WGS) entry which is preliminary data.</text>
</comment>
<evidence type="ECO:0000313" key="2">
    <source>
        <dbReference type="EMBL" id="HAV92111.1"/>
    </source>
</evidence>
<organism evidence="2 3">
    <name type="scientific">candidate division WOR-3 bacterium</name>
    <dbReference type="NCBI Taxonomy" id="2052148"/>
    <lineage>
        <taxon>Bacteria</taxon>
        <taxon>Bacteria division WOR-3</taxon>
    </lineage>
</organism>
<dbReference type="SUPFAM" id="SSF111283">
    <property type="entry name" value="Putative modulator of DNA gyrase, PmbA/TldD"/>
    <property type="match status" value="1"/>
</dbReference>